<sequence length="431" mass="49892">MGGERVFINDSGMGNGEGKNRTRGYPLPCLNAANYKAAGRMLHDKYPHIYWSPCAAHCLNLVLGDIGKMELVQSLAKRASLITKFVYNHEFLLAFLRKREGWTEIIRPGPTRFATTFIALKSLHKHQHDLTALVTSKTFVESRYYRDPKARDFIVVILDSRFWNDVEIIVKIVAPLVCLLRIVDGVDRQSLGYVYDGMFGAKKAIKSIFMNKKSLYIPYTRIIKQRWDKHLRQQLHVVAYVLNPSFYYDRENLSQKPEVMAGFLEVLTTQVGEFGKQLALDSIKHMRPDMWWNTFGHSVPNVQKWAIKILSQTASSSGCERNWSVFERIHTKKRNRLEHQRLNDLVFLHYNLRLKNRTFNKMGAYDPIDYERIDDIEFWIMDEDTNSTPILDSNVIESMLYNEESIPIIGTDNEEGELAPTAHHWTSRGGT</sequence>
<gene>
    <name evidence="1" type="ORF">MILVUS5_LOCUS11706</name>
</gene>
<keyword evidence="2" id="KW-1185">Reference proteome</keyword>
<evidence type="ECO:0000313" key="1">
    <source>
        <dbReference type="EMBL" id="CAJ2642200.1"/>
    </source>
</evidence>
<comment type="caution">
    <text evidence="1">The sequence shown here is derived from an EMBL/GenBank/DDBJ whole genome shotgun (WGS) entry which is preliminary data.</text>
</comment>
<name>A0ACB0JD81_TRIPR</name>
<organism evidence="1 2">
    <name type="scientific">Trifolium pratense</name>
    <name type="common">Red clover</name>
    <dbReference type="NCBI Taxonomy" id="57577"/>
    <lineage>
        <taxon>Eukaryota</taxon>
        <taxon>Viridiplantae</taxon>
        <taxon>Streptophyta</taxon>
        <taxon>Embryophyta</taxon>
        <taxon>Tracheophyta</taxon>
        <taxon>Spermatophyta</taxon>
        <taxon>Magnoliopsida</taxon>
        <taxon>eudicotyledons</taxon>
        <taxon>Gunneridae</taxon>
        <taxon>Pentapetalae</taxon>
        <taxon>rosids</taxon>
        <taxon>fabids</taxon>
        <taxon>Fabales</taxon>
        <taxon>Fabaceae</taxon>
        <taxon>Papilionoideae</taxon>
        <taxon>50 kb inversion clade</taxon>
        <taxon>NPAAA clade</taxon>
        <taxon>Hologalegina</taxon>
        <taxon>IRL clade</taxon>
        <taxon>Trifolieae</taxon>
        <taxon>Trifolium</taxon>
    </lineage>
</organism>
<proteinExistence type="predicted"/>
<evidence type="ECO:0000313" key="2">
    <source>
        <dbReference type="Proteomes" id="UP001177021"/>
    </source>
</evidence>
<accession>A0ACB0JD81</accession>
<dbReference type="EMBL" id="CASHSV030000024">
    <property type="protein sequence ID" value="CAJ2642200.1"/>
    <property type="molecule type" value="Genomic_DNA"/>
</dbReference>
<dbReference type="Proteomes" id="UP001177021">
    <property type="component" value="Unassembled WGS sequence"/>
</dbReference>
<protein>
    <submittedName>
        <fullName evidence="1">Uncharacterized protein</fullName>
    </submittedName>
</protein>
<reference evidence="1" key="1">
    <citation type="submission" date="2023-10" db="EMBL/GenBank/DDBJ databases">
        <authorList>
            <person name="Rodriguez Cubillos JULIANA M."/>
            <person name="De Vega J."/>
        </authorList>
    </citation>
    <scope>NUCLEOTIDE SEQUENCE</scope>
</reference>